<dbReference type="GeneID" id="25902118"/>
<dbReference type="InterPro" id="IPR037151">
    <property type="entry name" value="AlkB-like_sf"/>
</dbReference>
<accession>A0A0L0GBF4</accession>
<dbReference type="PANTHER" id="PTHR31212">
    <property type="entry name" value="ALPHA-KETOGLUTARATE-DEPENDENT DIOXYGENASE ALKB HOMOLOG 3"/>
    <property type="match status" value="1"/>
</dbReference>
<dbReference type="RefSeq" id="XP_014160141.1">
    <property type="nucleotide sequence ID" value="XM_014304666.1"/>
</dbReference>
<feature type="chain" id="PRO_5005539346" description="Alpha-ketoglutarate-dependent dioxygenase AlkB-like domain-containing protein" evidence="1">
    <location>
        <begin position="22"/>
        <end position="92"/>
    </location>
</feature>
<organism evidence="3 4">
    <name type="scientific">Sphaeroforma arctica JP610</name>
    <dbReference type="NCBI Taxonomy" id="667725"/>
    <lineage>
        <taxon>Eukaryota</taxon>
        <taxon>Ichthyosporea</taxon>
        <taxon>Ichthyophonida</taxon>
        <taxon>Sphaeroforma</taxon>
    </lineage>
</organism>
<dbReference type="EMBL" id="KQ241661">
    <property type="protein sequence ID" value="KNC86239.1"/>
    <property type="molecule type" value="Genomic_DNA"/>
</dbReference>
<dbReference type="OrthoDB" id="545910at2759"/>
<keyword evidence="1" id="KW-0732">Signal</keyword>
<name>A0A0L0GBF4_9EUKA</name>
<dbReference type="PANTHER" id="PTHR31212:SF4">
    <property type="entry name" value="ALPHA-KETOGLUTARATE-DEPENDENT DIOXYGENASE ALKB HOMOLOG 3"/>
    <property type="match status" value="1"/>
</dbReference>
<dbReference type="InterPro" id="IPR032854">
    <property type="entry name" value="ALKBH3"/>
</dbReference>
<evidence type="ECO:0000259" key="2">
    <source>
        <dbReference type="Pfam" id="PF13532"/>
    </source>
</evidence>
<dbReference type="Pfam" id="PF13532">
    <property type="entry name" value="2OG-FeII_Oxy_2"/>
    <property type="match status" value="1"/>
</dbReference>
<evidence type="ECO:0000256" key="1">
    <source>
        <dbReference type="SAM" id="SignalP"/>
    </source>
</evidence>
<dbReference type="GO" id="GO:0051213">
    <property type="term" value="F:dioxygenase activity"/>
    <property type="evidence" value="ECO:0007669"/>
    <property type="project" value="InterPro"/>
</dbReference>
<feature type="domain" description="Alpha-ketoglutarate-dependent dioxygenase AlkB-like" evidence="2">
    <location>
        <begin position="16"/>
        <end position="63"/>
    </location>
</feature>
<dbReference type="Gene3D" id="2.60.120.590">
    <property type="entry name" value="Alpha-ketoglutarate-dependent dioxygenase AlkB-like"/>
    <property type="match status" value="1"/>
</dbReference>
<dbReference type="SUPFAM" id="SSF51197">
    <property type="entry name" value="Clavaminate synthase-like"/>
    <property type="match status" value="1"/>
</dbReference>
<dbReference type="GO" id="GO:0006307">
    <property type="term" value="P:DNA alkylation repair"/>
    <property type="evidence" value="ECO:0007669"/>
    <property type="project" value="InterPro"/>
</dbReference>
<evidence type="ECO:0000313" key="4">
    <source>
        <dbReference type="Proteomes" id="UP000054560"/>
    </source>
</evidence>
<proteinExistence type="predicted"/>
<keyword evidence="4" id="KW-1185">Reference proteome</keyword>
<dbReference type="Proteomes" id="UP000054560">
    <property type="component" value="Unassembled WGS sequence"/>
</dbReference>
<evidence type="ECO:0000313" key="3">
    <source>
        <dbReference type="EMBL" id="KNC86239.1"/>
    </source>
</evidence>
<gene>
    <name evidence="3" type="ORF">SARC_01614</name>
</gene>
<dbReference type="InterPro" id="IPR027450">
    <property type="entry name" value="AlkB-like"/>
</dbReference>
<feature type="signal peptide" evidence="1">
    <location>
        <begin position="1"/>
        <end position="21"/>
    </location>
</feature>
<dbReference type="AlphaFoldDB" id="A0A0L0GBF4"/>
<sequence length="92" mass="10730">MCGGACSHSLVLFCMQFAVRLRHNSLLVMWEGCQEAWKHEVPKESHYTSHKISGALRVNLTFRRHDPEYVRKQPICCGVKREWCEVSLIKEL</sequence>
<protein>
    <recommendedName>
        <fullName evidence="2">Alpha-ketoglutarate-dependent dioxygenase AlkB-like domain-containing protein</fullName>
    </recommendedName>
</protein>
<reference evidence="3 4" key="1">
    <citation type="submission" date="2011-02" db="EMBL/GenBank/DDBJ databases">
        <title>The Genome Sequence of Sphaeroforma arctica JP610.</title>
        <authorList>
            <consortium name="The Broad Institute Genome Sequencing Platform"/>
            <person name="Russ C."/>
            <person name="Cuomo C."/>
            <person name="Young S.K."/>
            <person name="Zeng Q."/>
            <person name="Gargeya S."/>
            <person name="Alvarado L."/>
            <person name="Berlin A."/>
            <person name="Chapman S.B."/>
            <person name="Chen Z."/>
            <person name="Freedman E."/>
            <person name="Gellesch M."/>
            <person name="Goldberg J."/>
            <person name="Griggs A."/>
            <person name="Gujja S."/>
            <person name="Heilman E."/>
            <person name="Heiman D."/>
            <person name="Howarth C."/>
            <person name="Mehta T."/>
            <person name="Neiman D."/>
            <person name="Pearson M."/>
            <person name="Roberts A."/>
            <person name="Saif S."/>
            <person name="Shea T."/>
            <person name="Shenoy N."/>
            <person name="Sisk P."/>
            <person name="Stolte C."/>
            <person name="Sykes S."/>
            <person name="White J."/>
            <person name="Yandava C."/>
            <person name="Burger G."/>
            <person name="Gray M.W."/>
            <person name="Holland P.W.H."/>
            <person name="King N."/>
            <person name="Lang F.B.F."/>
            <person name="Roger A.J."/>
            <person name="Ruiz-Trillo I."/>
            <person name="Haas B."/>
            <person name="Nusbaum C."/>
            <person name="Birren B."/>
        </authorList>
    </citation>
    <scope>NUCLEOTIDE SEQUENCE [LARGE SCALE GENOMIC DNA]</scope>
    <source>
        <strain evidence="3 4">JP610</strain>
    </source>
</reference>